<accession>A0A1X7JIJ8</accession>
<name>A0A1X7JIJ8_9MICO</name>
<dbReference type="EMBL" id="FXAY01000002">
    <property type="protein sequence ID" value="SMG27558.1"/>
    <property type="molecule type" value="Genomic_DNA"/>
</dbReference>
<evidence type="ECO:0000313" key="2">
    <source>
        <dbReference type="EMBL" id="SMG27558.1"/>
    </source>
</evidence>
<dbReference type="AlphaFoldDB" id="A0A1X7JIJ8"/>
<keyword evidence="3" id="KW-1185">Reference proteome</keyword>
<keyword evidence="1" id="KW-0812">Transmembrane</keyword>
<protein>
    <submittedName>
        <fullName evidence="2">Uncharacterized protein</fullName>
    </submittedName>
</protein>
<gene>
    <name evidence="2" type="ORF">SAMN06296010_1424</name>
</gene>
<sequence length="146" mass="14825">MMSTSAQVNRPAVRPWGAAITSLVCGVIVAVVAIISLANAPSDGALLGGGLVAAVVAVIAFLFAAYGFQFARSSSAKLPASGPLMLLSFVVVIIGVIGSMGAFVLSSALVSQNGVSVSIIVLVLSIVVTITGFRLVRVALQRSRRI</sequence>
<feature type="transmembrane region" description="Helical" evidence="1">
    <location>
        <begin position="12"/>
        <end position="38"/>
    </location>
</feature>
<evidence type="ECO:0000256" key="1">
    <source>
        <dbReference type="SAM" id="Phobius"/>
    </source>
</evidence>
<feature type="transmembrane region" description="Helical" evidence="1">
    <location>
        <begin position="44"/>
        <end position="66"/>
    </location>
</feature>
<reference evidence="3" key="1">
    <citation type="submission" date="2017-04" db="EMBL/GenBank/DDBJ databases">
        <authorList>
            <person name="Varghese N."/>
            <person name="Submissions S."/>
        </authorList>
    </citation>
    <scope>NUCLEOTIDE SEQUENCE [LARGE SCALE GENOMIC DNA]</scope>
    <source>
        <strain evidence="3">VKM Ac-2510</strain>
    </source>
</reference>
<proteinExistence type="predicted"/>
<dbReference type="Proteomes" id="UP000193244">
    <property type="component" value="Unassembled WGS sequence"/>
</dbReference>
<keyword evidence="1" id="KW-0472">Membrane</keyword>
<keyword evidence="1" id="KW-1133">Transmembrane helix</keyword>
<feature type="transmembrane region" description="Helical" evidence="1">
    <location>
        <begin position="115"/>
        <end position="136"/>
    </location>
</feature>
<dbReference type="RefSeq" id="WP_139824787.1">
    <property type="nucleotide sequence ID" value="NZ_FXAY01000002.1"/>
</dbReference>
<evidence type="ECO:0000313" key="3">
    <source>
        <dbReference type="Proteomes" id="UP000193244"/>
    </source>
</evidence>
<organism evidence="2 3">
    <name type="scientific">Agreia pratensis</name>
    <dbReference type="NCBI Taxonomy" id="150121"/>
    <lineage>
        <taxon>Bacteria</taxon>
        <taxon>Bacillati</taxon>
        <taxon>Actinomycetota</taxon>
        <taxon>Actinomycetes</taxon>
        <taxon>Micrococcales</taxon>
        <taxon>Microbacteriaceae</taxon>
        <taxon>Agreia</taxon>
    </lineage>
</organism>
<feature type="transmembrane region" description="Helical" evidence="1">
    <location>
        <begin position="86"/>
        <end position="109"/>
    </location>
</feature>